<proteinExistence type="predicted"/>
<sequence length="35" mass="4256">MTVEERVFASNAETLVQLHPEREIKRIYFTMKKFL</sequence>
<evidence type="ECO:0000313" key="1">
    <source>
        <dbReference type="EMBL" id="JAE01888.1"/>
    </source>
</evidence>
<reference evidence="1" key="2">
    <citation type="journal article" date="2015" name="Data Brief">
        <title>Shoot transcriptome of the giant reed, Arundo donax.</title>
        <authorList>
            <person name="Barrero R.A."/>
            <person name="Guerrero F.D."/>
            <person name="Moolhuijzen P."/>
            <person name="Goolsby J.A."/>
            <person name="Tidwell J."/>
            <person name="Bellgard S.E."/>
            <person name="Bellgard M.I."/>
        </authorList>
    </citation>
    <scope>NUCLEOTIDE SEQUENCE</scope>
    <source>
        <tissue evidence="1">Shoot tissue taken approximately 20 cm above the soil surface</tissue>
    </source>
</reference>
<reference evidence="1" key="1">
    <citation type="submission" date="2014-09" db="EMBL/GenBank/DDBJ databases">
        <authorList>
            <person name="Magalhaes I.L.F."/>
            <person name="Oliveira U."/>
            <person name="Santos F.R."/>
            <person name="Vidigal T.H.D.A."/>
            <person name="Brescovit A.D."/>
            <person name="Santos A.J."/>
        </authorList>
    </citation>
    <scope>NUCLEOTIDE SEQUENCE</scope>
    <source>
        <tissue evidence="1">Shoot tissue taken approximately 20 cm above the soil surface</tissue>
    </source>
</reference>
<protein>
    <submittedName>
        <fullName evidence="1">Uncharacterized protein</fullName>
    </submittedName>
</protein>
<dbReference type="AlphaFoldDB" id="A0A0A9F0R5"/>
<accession>A0A0A9F0R5</accession>
<organism evidence="1">
    <name type="scientific">Arundo donax</name>
    <name type="common">Giant reed</name>
    <name type="synonym">Donax arundinaceus</name>
    <dbReference type="NCBI Taxonomy" id="35708"/>
    <lineage>
        <taxon>Eukaryota</taxon>
        <taxon>Viridiplantae</taxon>
        <taxon>Streptophyta</taxon>
        <taxon>Embryophyta</taxon>
        <taxon>Tracheophyta</taxon>
        <taxon>Spermatophyta</taxon>
        <taxon>Magnoliopsida</taxon>
        <taxon>Liliopsida</taxon>
        <taxon>Poales</taxon>
        <taxon>Poaceae</taxon>
        <taxon>PACMAD clade</taxon>
        <taxon>Arundinoideae</taxon>
        <taxon>Arundineae</taxon>
        <taxon>Arundo</taxon>
    </lineage>
</organism>
<dbReference type="EMBL" id="GBRH01196008">
    <property type="protein sequence ID" value="JAE01888.1"/>
    <property type="molecule type" value="Transcribed_RNA"/>
</dbReference>
<name>A0A0A9F0R5_ARUDO</name>